<gene>
    <name evidence="1" type="ORF">D6858_11785</name>
</gene>
<protein>
    <submittedName>
        <fullName evidence="1">Uncharacterized protein</fullName>
    </submittedName>
</protein>
<dbReference type="AlphaFoldDB" id="A0A419R0U0"/>
<dbReference type="OrthoDB" id="7390151at2"/>
<name>A0A419R0U0_9SPHN</name>
<dbReference type="EMBL" id="RAHJ01000019">
    <property type="protein sequence ID" value="RJX67100.1"/>
    <property type="molecule type" value="Genomic_DNA"/>
</dbReference>
<evidence type="ECO:0000313" key="2">
    <source>
        <dbReference type="Proteomes" id="UP000284322"/>
    </source>
</evidence>
<comment type="caution">
    <text evidence="1">The sequence shown here is derived from an EMBL/GenBank/DDBJ whole genome shotgun (WGS) entry which is preliminary data.</text>
</comment>
<sequence length="208" mass="22508">MALTFDRGRTIRLLVIPALFDEANKLRRQTINVMRRLDLAGVDTFAPDLPGCNESAASLPQQTLAIWRDATADASRHFKATHTLTVRASAILAPDGLPGWAWAPTGGRQALRGMIRARTIAAKEAGRPEKTEDIQTLGRSEGVELAGWRIGATMFRDLETANPADHLIEIPQSDLGGPGLWLRAEPDEDASQAESLAAILSIALELNP</sequence>
<organism evidence="1 2">
    <name type="scientific">Tsuneonella suprasediminis</name>
    <dbReference type="NCBI Taxonomy" id="2306996"/>
    <lineage>
        <taxon>Bacteria</taxon>
        <taxon>Pseudomonadati</taxon>
        <taxon>Pseudomonadota</taxon>
        <taxon>Alphaproteobacteria</taxon>
        <taxon>Sphingomonadales</taxon>
        <taxon>Erythrobacteraceae</taxon>
        <taxon>Tsuneonella</taxon>
    </lineage>
</organism>
<accession>A0A419R0U0</accession>
<reference evidence="1 2" key="1">
    <citation type="submission" date="2018-09" db="EMBL/GenBank/DDBJ databases">
        <title>Altererythrobacter sp.Ery1 and Ery12, the genome sequencing of novel strains in genus Alterythrobacter.</title>
        <authorList>
            <person name="Cheng H."/>
            <person name="Wu Y.-H."/>
            <person name="Fang C."/>
            <person name="Xu X.-W."/>
        </authorList>
    </citation>
    <scope>NUCLEOTIDE SEQUENCE [LARGE SCALE GENOMIC DNA]</scope>
    <source>
        <strain evidence="1 2">Ery12</strain>
    </source>
</reference>
<evidence type="ECO:0000313" key="1">
    <source>
        <dbReference type="EMBL" id="RJX67100.1"/>
    </source>
</evidence>
<dbReference type="Proteomes" id="UP000284322">
    <property type="component" value="Unassembled WGS sequence"/>
</dbReference>
<keyword evidence="2" id="KW-1185">Reference proteome</keyword>
<proteinExistence type="predicted"/>